<name>A0A085MXC2_9BILA</name>
<gene>
    <name evidence="2" type="ORF">M513_12127</name>
    <name evidence="3" type="ORF">M514_12127</name>
</gene>
<sequence length="95" mass="10366">MQIRLAKIRAGESIIKRKRPMTTGRNCKLSAQADRAAEAALNGPIVTGYNTYAATNFEKAVGFQVSLTKEHSQWRWPESAGESDLRKGSTLTAVG</sequence>
<reference evidence="3 4" key="1">
    <citation type="journal article" date="2014" name="Nat. Genet.">
        <title>Genome and transcriptome of the porcine whipworm Trichuris suis.</title>
        <authorList>
            <person name="Jex A.R."/>
            <person name="Nejsum P."/>
            <person name="Schwarz E.M."/>
            <person name="Hu L."/>
            <person name="Young N.D."/>
            <person name="Hall R.S."/>
            <person name="Korhonen P.K."/>
            <person name="Liao S."/>
            <person name="Thamsborg S."/>
            <person name="Xia J."/>
            <person name="Xu P."/>
            <person name="Wang S."/>
            <person name="Scheerlinck J.P."/>
            <person name="Hofmann A."/>
            <person name="Sternberg P.W."/>
            <person name="Wang J."/>
            <person name="Gasser R.B."/>
        </authorList>
    </citation>
    <scope>NUCLEOTIDE SEQUENCE [LARGE SCALE GENOMIC DNA]</scope>
    <source>
        <strain evidence="3">DCEP-RM93F</strain>
        <strain evidence="2">DCEP-RM93M</strain>
    </source>
</reference>
<evidence type="ECO:0000313" key="2">
    <source>
        <dbReference type="EMBL" id="KFD46997.1"/>
    </source>
</evidence>
<protein>
    <submittedName>
        <fullName evidence="3">Uncharacterized protein</fullName>
    </submittedName>
</protein>
<keyword evidence="4" id="KW-1185">Reference proteome</keyword>
<dbReference type="Proteomes" id="UP000030764">
    <property type="component" value="Unassembled WGS sequence"/>
</dbReference>
<organism evidence="3">
    <name type="scientific">Trichuris suis</name>
    <name type="common">pig whipworm</name>
    <dbReference type="NCBI Taxonomy" id="68888"/>
    <lineage>
        <taxon>Eukaryota</taxon>
        <taxon>Metazoa</taxon>
        <taxon>Ecdysozoa</taxon>
        <taxon>Nematoda</taxon>
        <taxon>Enoplea</taxon>
        <taxon>Dorylaimia</taxon>
        <taxon>Trichinellida</taxon>
        <taxon>Trichuridae</taxon>
        <taxon>Trichuris</taxon>
    </lineage>
</organism>
<feature type="region of interest" description="Disordered" evidence="1">
    <location>
        <begin position="74"/>
        <end position="95"/>
    </location>
</feature>
<dbReference type="Proteomes" id="UP000030758">
    <property type="component" value="Unassembled WGS sequence"/>
</dbReference>
<evidence type="ECO:0000256" key="1">
    <source>
        <dbReference type="SAM" id="MobiDB-lite"/>
    </source>
</evidence>
<evidence type="ECO:0000313" key="3">
    <source>
        <dbReference type="EMBL" id="KFD61868.1"/>
    </source>
</evidence>
<dbReference type="EMBL" id="KL363344">
    <property type="protein sequence ID" value="KFD46997.1"/>
    <property type="molecule type" value="Genomic_DNA"/>
</dbReference>
<dbReference type="EMBL" id="KL367608">
    <property type="protein sequence ID" value="KFD61868.1"/>
    <property type="molecule type" value="Genomic_DNA"/>
</dbReference>
<proteinExistence type="predicted"/>
<evidence type="ECO:0000313" key="4">
    <source>
        <dbReference type="Proteomes" id="UP000030764"/>
    </source>
</evidence>
<accession>A0A085MXC2</accession>
<dbReference type="AlphaFoldDB" id="A0A085MXC2"/>